<proteinExistence type="predicted"/>
<dbReference type="InterPro" id="IPR037401">
    <property type="entry name" value="SnoaL-like"/>
</dbReference>
<evidence type="ECO:0000313" key="2">
    <source>
        <dbReference type="EMBL" id="MBB3928246.1"/>
    </source>
</evidence>
<keyword evidence="3" id="KW-1185">Reference proteome</keyword>
<evidence type="ECO:0000313" key="3">
    <source>
        <dbReference type="Proteomes" id="UP000571950"/>
    </source>
</evidence>
<dbReference type="InterPro" id="IPR001909">
    <property type="entry name" value="KRAB"/>
</dbReference>
<dbReference type="InterPro" id="IPR032710">
    <property type="entry name" value="NTF2-like_dom_sf"/>
</dbReference>
<accession>A0A7W6BJL1</accession>
<dbReference type="Pfam" id="PF13577">
    <property type="entry name" value="SnoaL_4"/>
    <property type="match status" value="1"/>
</dbReference>
<dbReference type="Proteomes" id="UP000571950">
    <property type="component" value="Unassembled WGS sequence"/>
</dbReference>
<dbReference type="AlphaFoldDB" id="A0A7W6BJL1"/>
<dbReference type="EMBL" id="JACIDT010000021">
    <property type="protein sequence ID" value="MBB3928246.1"/>
    <property type="molecule type" value="Genomic_DNA"/>
</dbReference>
<sequence>MHEQERFDRIDVADIILRERLARDNRQWDEMAACYHPDSVVEVSWFRGSGAEFVAQSRKAVREGSVNFHIMTPPVVNVRKDRAISETPCILRSFSMMNGVEISFEGFVRLFWRAQRDGDRWLIAGLRCLYMKDEIHGRNPNRQPVFDEAQLAAYRDSYRYTSANLANLGIAVTDDLPGIDRPEMVSQLRAGELEWLAAA</sequence>
<feature type="domain" description="KRAB" evidence="1">
    <location>
        <begin position="129"/>
        <end position="199"/>
    </location>
</feature>
<dbReference type="PROSITE" id="PS50805">
    <property type="entry name" value="KRAB"/>
    <property type="match status" value="1"/>
</dbReference>
<comment type="caution">
    <text evidence="2">The sequence shown here is derived from an EMBL/GenBank/DDBJ whole genome shotgun (WGS) entry which is preliminary data.</text>
</comment>
<gene>
    <name evidence="2" type="ORF">GGR43_003990</name>
</gene>
<reference evidence="2 3" key="1">
    <citation type="submission" date="2020-08" db="EMBL/GenBank/DDBJ databases">
        <title>Genomic Encyclopedia of Type Strains, Phase IV (KMG-IV): sequencing the most valuable type-strain genomes for metagenomic binning, comparative biology and taxonomic classification.</title>
        <authorList>
            <person name="Goeker M."/>
        </authorList>
    </citation>
    <scope>NUCLEOTIDE SEQUENCE [LARGE SCALE GENOMIC DNA]</scope>
    <source>
        <strain evidence="2 3">DSM 26189</strain>
    </source>
</reference>
<name>A0A7W6BJL1_9SPHN</name>
<organism evidence="2 3">
    <name type="scientific">Sphingobium jiangsuense</name>
    <dbReference type="NCBI Taxonomy" id="870476"/>
    <lineage>
        <taxon>Bacteria</taxon>
        <taxon>Pseudomonadati</taxon>
        <taxon>Pseudomonadota</taxon>
        <taxon>Alphaproteobacteria</taxon>
        <taxon>Sphingomonadales</taxon>
        <taxon>Sphingomonadaceae</taxon>
        <taxon>Sphingobium</taxon>
    </lineage>
</organism>
<dbReference type="RefSeq" id="WP_188073535.1">
    <property type="nucleotide sequence ID" value="NZ_BSPS01000011.1"/>
</dbReference>
<protein>
    <recommendedName>
        <fullName evidence="1">KRAB domain-containing protein</fullName>
    </recommendedName>
</protein>
<dbReference type="Gene3D" id="3.10.450.50">
    <property type="match status" value="1"/>
</dbReference>
<evidence type="ECO:0000259" key="1">
    <source>
        <dbReference type="PROSITE" id="PS50805"/>
    </source>
</evidence>
<dbReference type="GO" id="GO:0006355">
    <property type="term" value="P:regulation of DNA-templated transcription"/>
    <property type="evidence" value="ECO:0007669"/>
    <property type="project" value="InterPro"/>
</dbReference>
<dbReference type="SUPFAM" id="SSF54427">
    <property type="entry name" value="NTF2-like"/>
    <property type="match status" value="1"/>
</dbReference>